<dbReference type="RefSeq" id="WP_165271118.1">
    <property type="nucleotide sequence ID" value="NZ_JAALLS010000027.1"/>
</dbReference>
<feature type="domain" description="CARDB" evidence="1">
    <location>
        <begin position="28"/>
        <end position="124"/>
    </location>
</feature>
<dbReference type="EMBL" id="JAALLS010000027">
    <property type="protein sequence ID" value="NGP89900.1"/>
    <property type="molecule type" value="Genomic_DNA"/>
</dbReference>
<dbReference type="InterPro" id="IPR011635">
    <property type="entry name" value="CARDB"/>
</dbReference>
<feature type="domain" description="CARDB" evidence="1">
    <location>
        <begin position="140"/>
        <end position="232"/>
    </location>
</feature>
<proteinExistence type="predicted"/>
<keyword evidence="3" id="KW-1185">Reference proteome</keyword>
<evidence type="ECO:0000259" key="1">
    <source>
        <dbReference type="Pfam" id="PF07705"/>
    </source>
</evidence>
<reference evidence="2 3" key="1">
    <citation type="submission" date="2020-02" db="EMBL/GenBank/DDBJ databases">
        <title>Aliifodinibius halophilus 2W32, complete genome.</title>
        <authorList>
            <person name="Li Y."/>
            <person name="Wu S."/>
        </authorList>
    </citation>
    <scope>NUCLEOTIDE SEQUENCE [LARGE SCALE GENOMIC DNA]</scope>
    <source>
        <strain evidence="2 3">2W32</strain>
    </source>
</reference>
<accession>A0A6M1TNG2</accession>
<organism evidence="2 3">
    <name type="scientific">Fodinibius halophilus</name>
    <dbReference type="NCBI Taxonomy" id="1736908"/>
    <lineage>
        <taxon>Bacteria</taxon>
        <taxon>Pseudomonadati</taxon>
        <taxon>Balneolota</taxon>
        <taxon>Balneolia</taxon>
        <taxon>Balneolales</taxon>
        <taxon>Balneolaceae</taxon>
        <taxon>Fodinibius</taxon>
    </lineage>
</organism>
<evidence type="ECO:0000313" key="2">
    <source>
        <dbReference type="EMBL" id="NGP89900.1"/>
    </source>
</evidence>
<dbReference type="Gene3D" id="2.60.40.10">
    <property type="entry name" value="Immunoglobulins"/>
    <property type="match status" value="2"/>
</dbReference>
<gene>
    <name evidence="2" type="ORF">G3569_16190</name>
</gene>
<sequence length="638" mass="71519">MRTLNYFLIASICAVHLLSCSTTKPDIVPTDLSFNTNNRLEITFENQDQANIPANTGNLAIFINGKNIGTYSLANLSDQSFRNPNTPYTLETNFRLASSKYRIGVALDTNDEISESNELQNTYSRTLTPPAISGPDFVISDLHLNSSNELNITIKNVGNTSSPTNLPVDIRVIVNETVAADFTPSMPSLVPGQNTTISPNQPVTITGNKEVRVLLNTQQFTDETNNINNTREEILPSGPSFGPYQSLLNNSSIFSNIRWQYSGGISSYNNWSQSQKNDLRNAIIKLENGRSQALDSPPSLSSGRISKADAWKIYIQHIAQTLWIEKNNLVPWSIQTYSNSELQNLLSSKELMVYDSNQDRYAFTTSIMGKVTPWNPRINYRFLKNYDMIKQNHRQTLYAFTNWMRAHLRHWSGNDTLSDLFGYEGFPPADKVLYPLPGKKHMAAGCWGTSGLYAAVLRSVNIPVEHAYTKFGSTNAVHSRPYFPSLDLSMPHADDVYTSSLTPSGNIIPASKLFYTSQEMDNKFLNPQLDCNGTDCNTVGEQASYNSGKEHLEISWQHHADFLLYQYAKYGESYVLGTLRGPRIGGSIKEYVNPYFNASKRQTMVDEIKAYLKILGGGDLSEGKNIVIQRVSKFRENK</sequence>
<evidence type="ECO:0000313" key="3">
    <source>
        <dbReference type="Proteomes" id="UP000479132"/>
    </source>
</evidence>
<dbReference type="InterPro" id="IPR013783">
    <property type="entry name" value="Ig-like_fold"/>
</dbReference>
<dbReference type="AlphaFoldDB" id="A0A6M1TNG2"/>
<protein>
    <recommendedName>
        <fullName evidence="1">CARDB domain-containing protein</fullName>
    </recommendedName>
</protein>
<name>A0A6M1TNG2_9BACT</name>
<comment type="caution">
    <text evidence="2">The sequence shown here is derived from an EMBL/GenBank/DDBJ whole genome shotgun (WGS) entry which is preliminary data.</text>
</comment>
<dbReference type="Proteomes" id="UP000479132">
    <property type="component" value="Unassembled WGS sequence"/>
</dbReference>
<dbReference type="Pfam" id="PF07705">
    <property type="entry name" value="CARDB"/>
    <property type="match status" value="2"/>
</dbReference>